<organism evidence="2 3">
    <name type="scientific">Sphingobium terrigena</name>
    <dbReference type="NCBI Taxonomy" id="2304063"/>
    <lineage>
        <taxon>Bacteria</taxon>
        <taxon>Pseudomonadati</taxon>
        <taxon>Pseudomonadota</taxon>
        <taxon>Alphaproteobacteria</taxon>
        <taxon>Sphingomonadales</taxon>
        <taxon>Sphingomonadaceae</taxon>
        <taxon>Sphingobium</taxon>
    </lineage>
</organism>
<dbReference type="PANTHER" id="PTHR22946:SF0">
    <property type="entry name" value="DIENELACTONE HYDROLASE DOMAIN-CONTAINING PROTEIN"/>
    <property type="match status" value="1"/>
</dbReference>
<comment type="caution">
    <text evidence="2">The sequence shown here is derived from an EMBL/GenBank/DDBJ whole genome shotgun (WGS) entry which is preliminary data.</text>
</comment>
<dbReference type="EMBL" id="QVRA01000054">
    <property type="protein sequence ID" value="RJG50385.1"/>
    <property type="molecule type" value="Genomic_DNA"/>
</dbReference>
<dbReference type="InterPro" id="IPR002925">
    <property type="entry name" value="Dienelactn_hydro"/>
</dbReference>
<protein>
    <recommendedName>
        <fullName evidence="1">Dienelactone hydrolase domain-containing protein</fullName>
    </recommendedName>
</protein>
<evidence type="ECO:0000313" key="2">
    <source>
        <dbReference type="EMBL" id="RJG50385.1"/>
    </source>
</evidence>
<dbReference type="Proteomes" id="UP000283469">
    <property type="component" value="Unassembled WGS sequence"/>
</dbReference>
<reference evidence="2 3" key="1">
    <citation type="submission" date="2018-08" db="EMBL/GenBank/DDBJ databases">
        <title>Sphingobium sp. EO9.</title>
        <authorList>
            <person name="Park Y."/>
            <person name="Kim K.H."/>
            <person name="Jeon C.O."/>
        </authorList>
    </citation>
    <scope>NUCLEOTIDE SEQUENCE [LARGE SCALE GENOMIC DNA]</scope>
    <source>
        <strain evidence="2 3">EO9</strain>
    </source>
</reference>
<keyword evidence="3" id="KW-1185">Reference proteome</keyword>
<proteinExistence type="predicted"/>
<dbReference type="Pfam" id="PF01738">
    <property type="entry name" value="DLH"/>
    <property type="match status" value="1"/>
</dbReference>
<gene>
    <name evidence="2" type="ORF">D0Z70_23820</name>
</gene>
<dbReference type="RefSeq" id="WP_119750668.1">
    <property type="nucleotide sequence ID" value="NZ_QVRA01000054.1"/>
</dbReference>
<dbReference type="OrthoDB" id="9787933at2"/>
<dbReference type="InterPro" id="IPR050261">
    <property type="entry name" value="FrsA_esterase"/>
</dbReference>
<dbReference type="InterPro" id="IPR029058">
    <property type="entry name" value="AB_hydrolase_fold"/>
</dbReference>
<dbReference type="PANTHER" id="PTHR22946">
    <property type="entry name" value="DIENELACTONE HYDROLASE DOMAIN-CONTAINING PROTEIN-RELATED"/>
    <property type="match status" value="1"/>
</dbReference>
<accession>A0A418YIA9</accession>
<feature type="domain" description="Dienelactone hydrolase" evidence="1">
    <location>
        <begin position="22"/>
        <end position="167"/>
    </location>
</feature>
<sequence>MATVSLHGEAIAIALAQFRREPDLIRNRAVAAHTALLGVAGVDMRDSAAIGFSFGGFAVLDLARSGAPVTAVANFHGLLTTAMPAKRGEVNVRGGYTGSGDPLVPAADVTRFQEEMSQVDVDWQISIYGYALHSFTNKDVGKLGDPRTAYDPLSHNASWQVAMDFLQLSFEQVGSSNRDEDLCILT</sequence>
<dbReference type="GO" id="GO:0016787">
    <property type="term" value="F:hydrolase activity"/>
    <property type="evidence" value="ECO:0007669"/>
    <property type="project" value="InterPro"/>
</dbReference>
<name>A0A418YIA9_9SPHN</name>
<evidence type="ECO:0000313" key="3">
    <source>
        <dbReference type="Proteomes" id="UP000283469"/>
    </source>
</evidence>
<dbReference type="Gene3D" id="3.40.50.1820">
    <property type="entry name" value="alpha/beta hydrolase"/>
    <property type="match status" value="1"/>
</dbReference>
<dbReference type="AlphaFoldDB" id="A0A418YIA9"/>
<dbReference type="SUPFAM" id="SSF53474">
    <property type="entry name" value="alpha/beta-Hydrolases"/>
    <property type="match status" value="1"/>
</dbReference>
<evidence type="ECO:0000259" key="1">
    <source>
        <dbReference type="Pfam" id="PF01738"/>
    </source>
</evidence>